<dbReference type="Proteomes" id="UP000199651">
    <property type="component" value="Unassembled WGS sequence"/>
</dbReference>
<dbReference type="RefSeq" id="WP_091370412.1">
    <property type="nucleotide sequence ID" value="NZ_FNDV01000001.1"/>
</dbReference>
<name>A0A1H0HG62_9PSEU</name>
<dbReference type="OrthoDB" id="3690257at2"/>
<organism evidence="1 2">
    <name type="scientific">Actinokineospora alba</name>
    <dbReference type="NCBI Taxonomy" id="504798"/>
    <lineage>
        <taxon>Bacteria</taxon>
        <taxon>Bacillati</taxon>
        <taxon>Actinomycetota</taxon>
        <taxon>Actinomycetes</taxon>
        <taxon>Pseudonocardiales</taxon>
        <taxon>Pseudonocardiaceae</taxon>
        <taxon>Actinokineospora</taxon>
    </lineage>
</organism>
<evidence type="ECO:0000313" key="2">
    <source>
        <dbReference type="Proteomes" id="UP000199651"/>
    </source>
</evidence>
<dbReference type="SUPFAM" id="SSF56112">
    <property type="entry name" value="Protein kinase-like (PK-like)"/>
    <property type="match status" value="1"/>
</dbReference>
<dbReference type="STRING" id="504798.SAMN05421871_101210"/>
<proteinExistence type="predicted"/>
<reference evidence="2" key="1">
    <citation type="submission" date="2016-10" db="EMBL/GenBank/DDBJ databases">
        <authorList>
            <person name="Varghese N."/>
            <person name="Submissions S."/>
        </authorList>
    </citation>
    <scope>NUCLEOTIDE SEQUENCE [LARGE SCALE GENOMIC DNA]</scope>
    <source>
        <strain evidence="2">IBRC-M 10655</strain>
    </source>
</reference>
<dbReference type="EMBL" id="FNJB01000002">
    <property type="protein sequence ID" value="SDO17821.1"/>
    <property type="molecule type" value="Genomic_DNA"/>
</dbReference>
<protein>
    <submittedName>
        <fullName evidence="1">Phosphotransferase enzyme family protein</fullName>
    </submittedName>
</protein>
<accession>A0A1H0HG62</accession>
<dbReference type="AlphaFoldDB" id="A0A1H0HG62"/>
<keyword evidence="1" id="KW-0808">Transferase</keyword>
<dbReference type="InterPro" id="IPR011009">
    <property type="entry name" value="Kinase-like_dom_sf"/>
</dbReference>
<keyword evidence="2" id="KW-1185">Reference proteome</keyword>
<gene>
    <name evidence="1" type="ORF">SAMN05192558_10293</name>
</gene>
<evidence type="ECO:0000313" key="1">
    <source>
        <dbReference type="EMBL" id="SDO17821.1"/>
    </source>
</evidence>
<sequence>MTQAAADGLRSAVWDWAEEMVGPITERELLSTSNSTVWRVRSASGEWALKHLADTSSAPQAESVVLGRLAATAAVRRIRALAEQPDGSSFVLSEYVPGEVLADVLPTATPEQCREWARRQRLVIDAVGTIPVTGFGKVRVAEDGRTLCAEHPSWTSFLGAYLDEQRRKAPALADLRHDRLRAALDAVTPELEDVEPLLMPADVNSRNYVVDGFSLTCTNIPVAWSGDPLAAYGEALLHWSDTEGVAVFERATAKRSRRALRLYAAFHAYVILAYVERFAAEPLDEATPWGARTPLLTLLDSHLAAVEEAGDAR</sequence>
<dbReference type="GO" id="GO:0016740">
    <property type="term" value="F:transferase activity"/>
    <property type="evidence" value="ECO:0007669"/>
    <property type="project" value="UniProtKB-KW"/>
</dbReference>